<dbReference type="CDD" id="cd10566">
    <property type="entry name" value="MDM2_like"/>
    <property type="match status" value="1"/>
</dbReference>
<dbReference type="InterPro" id="IPR036885">
    <property type="entry name" value="SWIB_MDM2_dom_sf"/>
</dbReference>
<accession>A0AAD9KT85</accession>
<dbReference type="Gene3D" id="1.10.245.10">
    <property type="entry name" value="SWIB/MDM2 domain"/>
    <property type="match status" value="1"/>
</dbReference>
<dbReference type="InterPro" id="IPR003121">
    <property type="entry name" value="SWIB_MDM2_domain"/>
</dbReference>
<evidence type="ECO:0000313" key="4">
    <source>
        <dbReference type="Proteomes" id="UP001209878"/>
    </source>
</evidence>
<comment type="caution">
    <text evidence="3">The sequence shown here is derived from an EMBL/GenBank/DDBJ whole genome shotgun (WGS) entry which is preliminary data.</text>
</comment>
<sequence length="212" mass="22581">MGDEGMPGSRRRTRTSSSSSVEIQVTEKVVTVSSSASTPGSAAVARAKDTVTTSSPLPLVRPIPGFLRLIQTVGAQGTASLHGELFTLKQLCGYLTSYVKHRQLWDPLNPVVVHCGKDPLGQVFQVDRFTLHDAIGLIKRSVVPLEIDHQGWTKPAGVLRGGTNVDQGRDLPYSLHQAPSVNREVIVSPSTSFARSDAGEDVADGKGGNTGR</sequence>
<evidence type="ECO:0000259" key="2">
    <source>
        <dbReference type="PROSITE" id="PS51925"/>
    </source>
</evidence>
<evidence type="ECO:0000313" key="3">
    <source>
        <dbReference type="EMBL" id="KAK2177036.1"/>
    </source>
</evidence>
<dbReference type="Proteomes" id="UP001209878">
    <property type="component" value="Unassembled WGS sequence"/>
</dbReference>
<dbReference type="PROSITE" id="PS51925">
    <property type="entry name" value="SWIB_MDM2"/>
    <property type="match status" value="1"/>
</dbReference>
<proteinExistence type="predicted"/>
<dbReference type="AlphaFoldDB" id="A0AAD9KT85"/>
<organism evidence="3 4">
    <name type="scientific">Ridgeia piscesae</name>
    <name type="common">Tubeworm</name>
    <dbReference type="NCBI Taxonomy" id="27915"/>
    <lineage>
        <taxon>Eukaryota</taxon>
        <taxon>Metazoa</taxon>
        <taxon>Spiralia</taxon>
        <taxon>Lophotrochozoa</taxon>
        <taxon>Annelida</taxon>
        <taxon>Polychaeta</taxon>
        <taxon>Sedentaria</taxon>
        <taxon>Canalipalpata</taxon>
        <taxon>Sabellida</taxon>
        <taxon>Siboglinidae</taxon>
        <taxon>Ridgeia</taxon>
    </lineage>
</organism>
<keyword evidence="4" id="KW-1185">Reference proteome</keyword>
<evidence type="ECO:0000256" key="1">
    <source>
        <dbReference type="SAM" id="MobiDB-lite"/>
    </source>
</evidence>
<name>A0AAD9KT85_RIDPI</name>
<gene>
    <name evidence="3" type="ORF">NP493_621g02004</name>
</gene>
<dbReference type="SUPFAM" id="SSF47592">
    <property type="entry name" value="SWIB/MDM2 domain"/>
    <property type="match status" value="1"/>
</dbReference>
<feature type="region of interest" description="Disordered" evidence="1">
    <location>
        <begin position="1"/>
        <end position="22"/>
    </location>
</feature>
<protein>
    <recommendedName>
        <fullName evidence="2">DM2 domain-containing protein</fullName>
    </recommendedName>
</protein>
<feature type="region of interest" description="Disordered" evidence="1">
    <location>
        <begin position="190"/>
        <end position="212"/>
    </location>
</feature>
<dbReference type="EMBL" id="JAODUO010000621">
    <property type="protein sequence ID" value="KAK2177036.1"/>
    <property type="molecule type" value="Genomic_DNA"/>
</dbReference>
<feature type="domain" description="DM2" evidence="2">
    <location>
        <begin position="58"/>
        <end position="144"/>
    </location>
</feature>
<reference evidence="3" key="1">
    <citation type="journal article" date="2023" name="Mol. Biol. Evol.">
        <title>Third-Generation Sequencing Reveals the Adaptive Role of the Epigenome in Three Deep-Sea Polychaetes.</title>
        <authorList>
            <person name="Perez M."/>
            <person name="Aroh O."/>
            <person name="Sun Y."/>
            <person name="Lan Y."/>
            <person name="Juniper S.K."/>
            <person name="Young C.R."/>
            <person name="Angers B."/>
            <person name="Qian P.Y."/>
        </authorList>
    </citation>
    <scope>NUCLEOTIDE SEQUENCE</scope>
    <source>
        <strain evidence="3">R07B-5</strain>
    </source>
</reference>